<dbReference type="InterPro" id="IPR052758">
    <property type="entry name" value="SRC_co-chaperone"/>
</dbReference>
<keyword evidence="1" id="KW-0802">TPR repeat</keyword>
<comment type="caution">
    <text evidence="4">The sequence shown here is derived from an EMBL/GenBank/DDBJ whole genome shotgun (WGS) entry which is preliminary data.</text>
</comment>
<name>A0A9Q5NBP5_SANBA</name>
<evidence type="ECO:0000313" key="5">
    <source>
        <dbReference type="Proteomes" id="UP000757232"/>
    </source>
</evidence>
<dbReference type="SUPFAM" id="SSF46565">
    <property type="entry name" value="Chaperone J-domain"/>
    <property type="match status" value="1"/>
</dbReference>
<dbReference type="SMART" id="SM00028">
    <property type="entry name" value="TPR"/>
    <property type="match status" value="7"/>
</dbReference>
<dbReference type="Gene3D" id="1.10.287.110">
    <property type="entry name" value="DnaJ domain"/>
    <property type="match status" value="1"/>
</dbReference>
<dbReference type="EMBL" id="LNZH02000189">
    <property type="protein sequence ID" value="OCB87709.1"/>
    <property type="molecule type" value="Genomic_DNA"/>
</dbReference>
<dbReference type="PANTHER" id="PTHR44200:SF1">
    <property type="entry name" value="DNAJ HOMOLOG SUBFAMILY C MEMBER 7"/>
    <property type="match status" value="1"/>
</dbReference>
<dbReference type="InterPro" id="IPR001623">
    <property type="entry name" value="DnaJ_domain"/>
</dbReference>
<protein>
    <submittedName>
        <fullName evidence="4">DnaJ-domain-containing protein</fullName>
    </submittedName>
</protein>
<dbReference type="OrthoDB" id="10250354at2759"/>
<dbReference type="PROSITE" id="PS50076">
    <property type="entry name" value="DNAJ_2"/>
    <property type="match status" value="1"/>
</dbReference>
<dbReference type="Proteomes" id="UP000757232">
    <property type="component" value="Unassembled WGS sequence"/>
</dbReference>
<dbReference type="PROSITE" id="PS50005">
    <property type="entry name" value="TPR"/>
    <property type="match status" value="1"/>
</dbReference>
<feature type="domain" description="J" evidence="3">
    <location>
        <begin position="438"/>
        <end position="499"/>
    </location>
</feature>
<organism evidence="4 5">
    <name type="scientific">Sanghuangporus baumii</name>
    <name type="common">Phellinus baumii</name>
    <dbReference type="NCBI Taxonomy" id="108892"/>
    <lineage>
        <taxon>Eukaryota</taxon>
        <taxon>Fungi</taxon>
        <taxon>Dikarya</taxon>
        <taxon>Basidiomycota</taxon>
        <taxon>Agaricomycotina</taxon>
        <taxon>Agaricomycetes</taxon>
        <taxon>Hymenochaetales</taxon>
        <taxon>Hymenochaetaceae</taxon>
        <taxon>Sanghuangporus</taxon>
    </lineage>
</organism>
<dbReference type="InterPro" id="IPR018253">
    <property type="entry name" value="DnaJ_domain_CS"/>
</dbReference>
<gene>
    <name evidence="4" type="ORF">A7U60_g5235</name>
</gene>
<dbReference type="InterPro" id="IPR011990">
    <property type="entry name" value="TPR-like_helical_dom_sf"/>
</dbReference>
<reference evidence="4" key="1">
    <citation type="submission" date="2016-06" db="EMBL/GenBank/DDBJ databases">
        <title>Draft Genome sequence of the fungus Inonotus baumii.</title>
        <authorList>
            <person name="Zhu H."/>
            <person name="Lin W."/>
        </authorList>
    </citation>
    <scope>NUCLEOTIDE SEQUENCE</scope>
    <source>
        <strain evidence="4">821</strain>
    </source>
</reference>
<dbReference type="Gene3D" id="1.25.40.10">
    <property type="entry name" value="Tetratricopeptide repeat domain"/>
    <property type="match status" value="1"/>
</dbReference>
<proteinExistence type="predicted"/>
<sequence>MAAKKKSGKNASRQGAKEIFVNGSNRTPSVNGGPPTSPQMEPSVELQASTSSSPEPTPCEEDPVVRAERLKEEGNTMFREKNYIQAIDLYSQALALQPSEPTYLANRAASYMALKRFKAGLADCQQAALLQSDKPSPKTLIRLARCQLATGASGPALSSLREVLALEPKNTAAQQLQTKVLALEAHLRNFEGARSKKDWSMARLALDKCEQTIDGEGGDIPVEWRCWRIELEVARGHWDAASIAANAALRLDSNSADILALRGLVLFLTAKLPGALQHAISALRLDPDNLRAKKLRQRVKAVERLKDEGNASFKVSKWKEAVDRYSEALDVVGDNEEEGKGGQIRATLLSNRATTLLDRYEDALVDVTTSLELHPTSFKALRTRARINLHLENYDAAVGDFKSALEYAEVEGSAADGRSLRTELRQAEADLKRSKTKDYYKILGLQKDCLDDEIKKAYRRESLKHHPDKGGDEEKFKLVAEAHSVLSDPHKRRQYDLGNDVDGSMNSSGMGSMGGFQMDPEDMANIFMNFGGGSGNTFFFRSGGPPRSGFDF</sequence>
<dbReference type="PANTHER" id="PTHR44200">
    <property type="entry name" value="DNAJ HOMOLOG SUBFAMILY C MEMBER 7"/>
    <property type="match status" value="1"/>
</dbReference>
<feature type="region of interest" description="Disordered" evidence="2">
    <location>
        <begin position="1"/>
        <end position="62"/>
    </location>
</feature>
<dbReference type="PROSITE" id="PS00636">
    <property type="entry name" value="DNAJ_1"/>
    <property type="match status" value="1"/>
</dbReference>
<keyword evidence="5" id="KW-1185">Reference proteome</keyword>
<evidence type="ECO:0000256" key="2">
    <source>
        <dbReference type="SAM" id="MobiDB-lite"/>
    </source>
</evidence>
<dbReference type="Pfam" id="PF00226">
    <property type="entry name" value="DnaJ"/>
    <property type="match status" value="1"/>
</dbReference>
<dbReference type="InterPro" id="IPR019734">
    <property type="entry name" value="TPR_rpt"/>
</dbReference>
<evidence type="ECO:0000259" key="3">
    <source>
        <dbReference type="PROSITE" id="PS50076"/>
    </source>
</evidence>
<dbReference type="CDD" id="cd06257">
    <property type="entry name" value="DnaJ"/>
    <property type="match status" value="1"/>
</dbReference>
<accession>A0A9Q5NBP5</accession>
<dbReference type="PRINTS" id="PR00625">
    <property type="entry name" value="JDOMAIN"/>
</dbReference>
<feature type="repeat" description="TPR" evidence="1">
    <location>
        <begin position="67"/>
        <end position="100"/>
    </location>
</feature>
<evidence type="ECO:0000256" key="1">
    <source>
        <dbReference type="PROSITE-ProRule" id="PRU00339"/>
    </source>
</evidence>
<evidence type="ECO:0000313" key="4">
    <source>
        <dbReference type="EMBL" id="OCB87709.1"/>
    </source>
</evidence>
<dbReference type="SMART" id="SM00271">
    <property type="entry name" value="DnaJ"/>
    <property type="match status" value="1"/>
</dbReference>
<dbReference type="InterPro" id="IPR036869">
    <property type="entry name" value="J_dom_sf"/>
</dbReference>
<dbReference type="SUPFAM" id="SSF48452">
    <property type="entry name" value="TPR-like"/>
    <property type="match status" value="1"/>
</dbReference>
<dbReference type="AlphaFoldDB" id="A0A9Q5NBP5"/>
<dbReference type="Pfam" id="PF13432">
    <property type="entry name" value="TPR_16"/>
    <property type="match status" value="1"/>
</dbReference>